<dbReference type="InterPro" id="IPR036217">
    <property type="entry name" value="MethylDNA_cys_MeTrfase_DNAb"/>
</dbReference>
<dbReference type="CDD" id="cd06445">
    <property type="entry name" value="ATase"/>
    <property type="match status" value="1"/>
</dbReference>
<evidence type="ECO:0000256" key="2">
    <source>
        <dbReference type="ARBA" id="ARBA00022603"/>
    </source>
</evidence>
<sequence>MNSNENVLYWTLLAYGDWKIHIAATSKGLCFIGSQNHPFTEMETWAKNRVPEAEWVRNDSGLELYREELILYLQGKLSQFSLPFDYDGTPFQLAVWEALLRIPYGHTRTYSDIADQIQKPAAVRAVGAAIGANPLLIAIPCHRVIGKNGALTGYRGGIAMKERLLQHERNGRSLEPSLPDAHTMQQTL</sequence>
<organism evidence="10 11">
    <name type="scientific">Paenibacillus vulneris</name>
    <dbReference type="NCBI Taxonomy" id="1133364"/>
    <lineage>
        <taxon>Bacteria</taxon>
        <taxon>Bacillati</taxon>
        <taxon>Bacillota</taxon>
        <taxon>Bacilli</taxon>
        <taxon>Bacillales</taxon>
        <taxon>Paenibacillaceae</taxon>
        <taxon>Paenibacillus</taxon>
    </lineage>
</organism>
<comment type="catalytic activity">
    <reaction evidence="1">
        <text>a 4-O-methyl-thymidine in DNA + L-cysteinyl-[protein] = a thymidine in DNA + S-methyl-L-cysteinyl-[protein]</text>
        <dbReference type="Rhea" id="RHEA:53428"/>
        <dbReference type="Rhea" id="RHEA-COMP:10131"/>
        <dbReference type="Rhea" id="RHEA-COMP:10132"/>
        <dbReference type="Rhea" id="RHEA-COMP:13555"/>
        <dbReference type="Rhea" id="RHEA-COMP:13556"/>
        <dbReference type="ChEBI" id="CHEBI:29950"/>
        <dbReference type="ChEBI" id="CHEBI:82612"/>
        <dbReference type="ChEBI" id="CHEBI:137386"/>
        <dbReference type="ChEBI" id="CHEBI:137387"/>
        <dbReference type="EC" id="2.1.1.63"/>
    </reaction>
</comment>
<dbReference type="PROSITE" id="PS00374">
    <property type="entry name" value="MGMT"/>
    <property type="match status" value="1"/>
</dbReference>
<dbReference type="PANTHER" id="PTHR10815:SF12">
    <property type="entry name" value="METHYLATED-DNA--PROTEIN-CYSTEINE METHYLTRANSFERASE, INDUCIBLE"/>
    <property type="match status" value="1"/>
</dbReference>
<dbReference type="SUPFAM" id="SSF53155">
    <property type="entry name" value="Methylated DNA-protein cysteine methyltransferase domain"/>
    <property type="match status" value="1"/>
</dbReference>
<dbReference type="InterPro" id="IPR036631">
    <property type="entry name" value="MGMT_N_sf"/>
</dbReference>
<dbReference type="Gene3D" id="1.10.10.10">
    <property type="entry name" value="Winged helix-like DNA-binding domain superfamily/Winged helix DNA-binding domain"/>
    <property type="match status" value="1"/>
</dbReference>
<name>A0ABW3UT57_9BACL</name>
<evidence type="ECO:0000256" key="4">
    <source>
        <dbReference type="ARBA" id="ARBA00022763"/>
    </source>
</evidence>
<proteinExistence type="predicted"/>
<evidence type="ECO:0000256" key="6">
    <source>
        <dbReference type="ARBA" id="ARBA00049348"/>
    </source>
</evidence>
<dbReference type="NCBIfam" id="TIGR00589">
    <property type="entry name" value="ogt"/>
    <property type="match status" value="1"/>
</dbReference>
<dbReference type="Proteomes" id="UP001597180">
    <property type="component" value="Unassembled WGS sequence"/>
</dbReference>
<feature type="domain" description="Methylguanine DNA methyltransferase ribonuclease-like" evidence="9">
    <location>
        <begin position="8"/>
        <end position="86"/>
    </location>
</feature>
<dbReference type="GO" id="GO:0032259">
    <property type="term" value="P:methylation"/>
    <property type="evidence" value="ECO:0007669"/>
    <property type="project" value="UniProtKB-KW"/>
</dbReference>
<evidence type="ECO:0000259" key="8">
    <source>
        <dbReference type="Pfam" id="PF01035"/>
    </source>
</evidence>
<dbReference type="EMBL" id="JBHTLU010000036">
    <property type="protein sequence ID" value="MFD1223657.1"/>
    <property type="molecule type" value="Genomic_DNA"/>
</dbReference>
<dbReference type="PANTHER" id="PTHR10815">
    <property type="entry name" value="METHYLATED-DNA--PROTEIN-CYSTEINE METHYLTRANSFERASE"/>
    <property type="match status" value="1"/>
</dbReference>
<dbReference type="GO" id="GO:0003908">
    <property type="term" value="F:methylated-DNA-[protein]-cysteine S-methyltransferase activity"/>
    <property type="evidence" value="ECO:0007669"/>
    <property type="project" value="UniProtKB-EC"/>
</dbReference>
<dbReference type="SUPFAM" id="SSF46767">
    <property type="entry name" value="Methylated DNA-protein cysteine methyltransferase, C-terminal domain"/>
    <property type="match status" value="1"/>
</dbReference>
<keyword evidence="4" id="KW-0227">DNA damage</keyword>
<protein>
    <submittedName>
        <fullName evidence="10">Methylated-DNA--[protein]-cysteine S-methyltransferase</fullName>
        <ecNumber evidence="10">2.1.1.63</ecNumber>
    </submittedName>
</protein>
<evidence type="ECO:0000256" key="3">
    <source>
        <dbReference type="ARBA" id="ARBA00022679"/>
    </source>
</evidence>
<dbReference type="InterPro" id="IPR036388">
    <property type="entry name" value="WH-like_DNA-bd_sf"/>
</dbReference>
<keyword evidence="11" id="KW-1185">Reference proteome</keyword>
<evidence type="ECO:0000259" key="9">
    <source>
        <dbReference type="Pfam" id="PF02870"/>
    </source>
</evidence>
<keyword evidence="2 10" id="KW-0489">Methyltransferase</keyword>
<dbReference type="InterPro" id="IPR001497">
    <property type="entry name" value="MethylDNA_cys_MeTrfase_AS"/>
</dbReference>
<comment type="catalytic activity">
    <reaction evidence="6">
        <text>a 6-O-methyl-2'-deoxyguanosine in DNA + L-cysteinyl-[protein] = S-methyl-L-cysteinyl-[protein] + a 2'-deoxyguanosine in DNA</text>
        <dbReference type="Rhea" id="RHEA:24000"/>
        <dbReference type="Rhea" id="RHEA-COMP:10131"/>
        <dbReference type="Rhea" id="RHEA-COMP:10132"/>
        <dbReference type="Rhea" id="RHEA-COMP:11367"/>
        <dbReference type="Rhea" id="RHEA-COMP:11368"/>
        <dbReference type="ChEBI" id="CHEBI:29950"/>
        <dbReference type="ChEBI" id="CHEBI:82612"/>
        <dbReference type="ChEBI" id="CHEBI:85445"/>
        <dbReference type="ChEBI" id="CHEBI:85448"/>
        <dbReference type="EC" id="2.1.1.63"/>
    </reaction>
</comment>
<evidence type="ECO:0000256" key="5">
    <source>
        <dbReference type="ARBA" id="ARBA00023204"/>
    </source>
</evidence>
<evidence type="ECO:0000256" key="1">
    <source>
        <dbReference type="ARBA" id="ARBA00001286"/>
    </source>
</evidence>
<dbReference type="Pfam" id="PF01035">
    <property type="entry name" value="DNA_binding_1"/>
    <property type="match status" value="1"/>
</dbReference>
<evidence type="ECO:0000313" key="11">
    <source>
        <dbReference type="Proteomes" id="UP001597180"/>
    </source>
</evidence>
<dbReference type="Gene3D" id="3.30.160.70">
    <property type="entry name" value="Methylated DNA-protein cysteine methyltransferase domain"/>
    <property type="match status" value="1"/>
</dbReference>
<dbReference type="RefSeq" id="WP_345587900.1">
    <property type="nucleotide sequence ID" value="NZ_BAABJG010000014.1"/>
</dbReference>
<feature type="region of interest" description="Disordered" evidence="7">
    <location>
        <begin position="169"/>
        <end position="188"/>
    </location>
</feature>
<keyword evidence="3 10" id="KW-0808">Transferase</keyword>
<dbReference type="EC" id="2.1.1.63" evidence="10"/>
<gene>
    <name evidence="10" type="ORF">ACFQ4B_26400</name>
</gene>
<evidence type="ECO:0000256" key="7">
    <source>
        <dbReference type="SAM" id="MobiDB-lite"/>
    </source>
</evidence>
<dbReference type="Pfam" id="PF02870">
    <property type="entry name" value="Methyltransf_1N"/>
    <property type="match status" value="1"/>
</dbReference>
<accession>A0ABW3UT57</accession>
<dbReference type="InterPro" id="IPR008332">
    <property type="entry name" value="MethylG_MeTrfase_N"/>
</dbReference>
<reference evidence="11" key="1">
    <citation type="journal article" date="2019" name="Int. J. Syst. Evol. Microbiol.">
        <title>The Global Catalogue of Microorganisms (GCM) 10K type strain sequencing project: providing services to taxonomists for standard genome sequencing and annotation.</title>
        <authorList>
            <consortium name="The Broad Institute Genomics Platform"/>
            <consortium name="The Broad Institute Genome Sequencing Center for Infectious Disease"/>
            <person name="Wu L."/>
            <person name="Ma J."/>
        </authorList>
    </citation>
    <scope>NUCLEOTIDE SEQUENCE [LARGE SCALE GENOMIC DNA]</scope>
    <source>
        <strain evidence="11">CCUG 53270</strain>
    </source>
</reference>
<keyword evidence="5" id="KW-0234">DNA repair</keyword>
<dbReference type="InterPro" id="IPR014048">
    <property type="entry name" value="MethylDNA_cys_MeTrfase_DNA-bd"/>
</dbReference>
<evidence type="ECO:0000313" key="10">
    <source>
        <dbReference type="EMBL" id="MFD1223657.1"/>
    </source>
</evidence>
<comment type="caution">
    <text evidence="10">The sequence shown here is derived from an EMBL/GenBank/DDBJ whole genome shotgun (WGS) entry which is preliminary data.</text>
</comment>
<feature type="domain" description="Methylated-DNA-[protein]-cysteine S-methyltransferase DNA binding" evidence="8">
    <location>
        <begin position="90"/>
        <end position="169"/>
    </location>
</feature>